<sequence length="163" mass="17776">MVTFRNQTEADLHYLAEALGARSQTDDPKAKAFPQSGVGVVIAKGEVELARSANVLPPALAARFRHDMRGISDEERYHVIEHAERAAIYQALQKGIDLSGATLYGTRFPCSDCARAMLWAGIARAVFPSGFAGEDRWVVSQRAALHMLRHAGVTVRYLSPSPA</sequence>
<evidence type="ECO:0000313" key="7">
    <source>
        <dbReference type="Proteomes" id="UP000275232"/>
    </source>
</evidence>
<dbReference type="PANTHER" id="PTHR11086">
    <property type="entry name" value="DEOXYCYTIDYLATE DEAMINASE-RELATED"/>
    <property type="match status" value="1"/>
</dbReference>
<comment type="caution">
    <text evidence="6">The sequence shown here is derived from an EMBL/GenBank/DDBJ whole genome shotgun (WGS) entry which is preliminary data.</text>
</comment>
<dbReference type="Pfam" id="PF00383">
    <property type="entry name" value="dCMP_cyt_deam_1"/>
    <property type="match status" value="1"/>
</dbReference>
<feature type="domain" description="CMP/dCMP-type deaminase" evidence="5">
    <location>
        <begin position="9"/>
        <end position="155"/>
    </location>
</feature>
<dbReference type="PROSITE" id="PS51747">
    <property type="entry name" value="CYT_DCMP_DEAMINASES_2"/>
    <property type="match status" value="1"/>
</dbReference>
<accession>A0A3N5CYE1</accession>
<dbReference type="RefSeq" id="WP_123882762.1">
    <property type="nucleotide sequence ID" value="NZ_RPFZ01000001.1"/>
</dbReference>
<dbReference type="GO" id="GO:0005737">
    <property type="term" value="C:cytoplasm"/>
    <property type="evidence" value="ECO:0007669"/>
    <property type="project" value="TreeGrafter"/>
</dbReference>
<dbReference type="PROSITE" id="PS00903">
    <property type="entry name" value="CYT_DCMP_DEAMINASES_1"/>
    <property type="match status" value="1"/>
</dbReference>
<comment type="similarity">
    <text evidence="1">Belongs to the cytidine and deoxycytidylate deaminase family.</text>
</comment>
<protein>
    <recommendedName>
        <fullName evidence="5">CMP/dCMP-type deaminase domain-containing protein</fullName>
    </recommendedName>
</protein>
<keyword evidence="7" id="KW-1185">Reference proteome</keyword>
<evidence type="ECO:0000256" key="1">
    <source>
        <dbReference type="ARBA" id="ARBA00006576"/>
    </source>
</evidence>
<proteinExistence type="inferred from homology"/>
<organism evidence="6 7">
    <name type="scientific">Aurantiacibacter spongiae</name>
    <dbReference type="NCBI Taxonomy" id="2488860"/>
    <lineage>
        <taxon>Bacteria</taxon>
        <taxon>Pseudomonadati</taxon>
        <taxon>Pseudomonadota</taxon>
        <taxon>Alphaproteobacteria</taxon>
        <taxon>Sphingomonadales</taxon>
        <taxon>Erythrobacteraceae</taxon>
        <taxon>Aurantiacibacter</taxon>
    </lineage>
</organism>
<dbReference type="InterPro" id="IPR016193">
    <property type="entry name" value="Cytidine_deaminase-like"/>
</dbReference>
<evidence type="ECO:0000313" key="6">
    <source>
        <dbReference type="EMBL" id="RPF72680.1"/>
    </source>
</evidence>
<keyword evidence="4" id="KW-0862">Zinc</keyword>
<evidence type="ECO:0000256" key="2">
    <source>
        <dbReference type="ARBA" id="ARBA00022723"/>
    </source>
</evidence>
<dbReference type="InterPro" id="IPR016192">
    <property type="entry name" value="APOBEC/CMP_deaminase_Zn-bd"/>
</dbReference>
<evidence type="ECO:0000259" key="5">
    <source>
        <dbReference type="PROSITE" id="PS51747"/>
    </source>
</evidence>
<dbReference type="OrthoDB" id="9802676at2"/>
<dbReference type="InterPro" id="IPR002125">
    <property type="entry name" value="CMP_dCMP_dom"/>
</dbReference>
<evidence type="ECO:0000256" key="4">
    <source>
        <dbReference type="ARBA" id="ARBA00022833"/>
    </source>
</evidence>
<dbReference type="GO" id="GO:0004132">
    <property type="term" value="F:dCMP deaminase activity"/>
    <property type="evidence" value="ECO:0007669"/>
    <property type="project" value="TreeGrafter"/>
</dbReference>
<dbReference type="EMBL" id="RPFZ01000001">
    <property type="protein sequence ID" value="RPF72680.1"/>
    <property type="molecule type" value="Genomic_DNA"/>
</dbReference>
<dbReference type="Gene3D" id="3.40.140.10">
    <property type="entry name" value="Cytidine Deaminase, domain 2"/>
    <property type="match status" value="1"/>
</dbReference>
<gene>
    <name evidence="6" type="ORF">EG799_04550</name>
</gene>
<dbReference type="InterPro" id="IPR015517">
    <property type="entry name" value="dCMP_deaminase-rel"/>
</dbReference>
<evidence type="ECO:0000256" key="3">
    <source>
        <dbReference type="ARBA" id="ARBA00022801"/>
    </source>
</evidence>
<dbReference type="PANTHER" id="PTHR11086:SF18">
    <property type="entry name" value="DEOXYCYTIDYLATE DEAMINASE"/>
    <property type="match status" value="1"/>
</dbReference>
<name>A0A3N5CYE1_9SPHN</name>
<dbReference type="Proteomes" id="UP000275232">
    <property type="component" value="Unassembled WGS sequence"/>
</dbReference>
<keyword evidence="3" id="KW-0378">Hydrolase</keyword>
<dbReference type="AlphaFoldDB" id="A0A3N5CYE1"/>
<reference evidence="6 7" key="1">
    <citation type="submission" date="2018-11" db="EMBL/GenBank/DDBJ databases">
        <title>Erythrobacter spongiae sp. nov., isolated from a marine sponge.</title>
        <authorList>
            <person name="Zhuang L."/>
            <person name="Luo L."/>
        </authorList>
    </citation>
    <scope>NUCLEOTIDE SEQUENCE [LARGE SCALE GENOMIC DNA]</scope>
    <source>
        <strain evidence="6 7">HN-E23</strain>
    </source>
</reference>
<dbReference type="GO" id="GO:0008270">
    <property type="term" value="F:zinc ion binding"/>
    <property type="evidence" value="ECO:0007669"/>
    <property type="project" value="InterPro"/>
</dbReference>
<dbReference type="SUPFAM" id="SSF53927">
    <property type="entry name" value="Cytidine deaminase-like"/>
    <property type="match status" value="1"/>
</dbReference>
<keyword evidence="2" id="KW-0479">Metal-binding</keyword>